<dbReference type="EMBL" id="JAHRHJ020000009">
    <property type="protein sequence ID" value="KAH9301027.1"/>
    <property type="molecule type" value="Genomic_DNA"/>
</dbReference>
<feature type="region of interest" description="Disordered" evidence="1">
    <location>
        <begin position="26"/>
        <end position="134"/>
    </location>
</feature>
<sequence>MGNRELRVSVTAGSRAGVLCEWERVRVTRKGAAGAPARGGRGGGECGGKARAHPRSREPEAKPGGNDGHTPKRGGESAGGGQKGPKLDAAPLGEGATTGRPAASGRSGRAKAIGGPGGARIGIEDCQGRPNPGT</sequence>
<gene>
    <name evidence="2" type="ORF">KI387_012610</name>
</gene>
<feature type="compositionally biased region" description="Gly residues" evidence="1">
    <location>
        <begin position="37"/>
        <end position="47"/>
    </location>
</feature>
<dbReference type="AlphaFoldDB" id="A0AA38CPD6"/>
<evidence type="ECO:0000256" key="1">
    <source>
        <dbReference type="SAM" id="MobiDB-lite"/>
    </source>
</evidence>
<protein>
    <submittedName>
        <fullName evidence="2">Uncharacterized protein</fullName>
    </submittedName>
</protein>
<evidence type="ECO:0000313" key="3">
    <source>
        <dbReference type="Proteomes" id="UP000824469"/>
    </source>
</evidence>
<reference evidence="2 3" key="1">
    <citation type="journal article" date="2021" name="Nat. Plants">
        <title>The Taxus genome provides insights into paclitaxel biosynthesis.</title>
        <authorList>
            <person name="Xiong X."/>
            <person name="Gou J."/>
            <person name="Liao Q."/>
            <person name="Li Y."/>
            <person name="Zhou Q."/>
            <person name="Bi G."/>
            <person name="Li C."/>
            <person name="Du R."/>
            <person name="Wang X."/>
            <person name="Sun T."/>
            <person name="Guo L."/>
            <person name="Liang H."/>
            <person name="Lu P."/>
            <person name="Wu Y."/>
            <person name="Zhang Z."/>
            <person name="Ro D.K."/>
            <person name="Shang Y."/>
            <person name="Huang S."/>
            <person name="Yan J."/>
        </authorList>
    </citation>
    <scope>NUCLEOTIDE SEQUENCE [LARGE SCALE GENOMIC DNA]</scope>
    <source>
        <strain evidence="2">Ta-2019</strain>
    </source>
</reference>
<organism evidence="2 3">
    <name type="scientific">Taxus chinensis</name>
    <name type="common">Chinese yew</name>
    <name type="synonym">Taxus wallichiana var. chinensis</name>
    <dbReference type="NCBI Taxonomy" id="29808"/>
    <lineage>
        <taxon>Eukaryota</taxon>
        <taxon>Viridiplantae</taxon>
        <taxon>Streptophyta</taxon>
        <taxon>Embryophyta</taxon>
        <taxon>Tracheophyta</taxon>
        <taxon>Spermatophyta</taxon>
        <taxon>Pinopsida</taxon>
        <taxon>Pinidae</taxon>
        <taxon>Conifers II</taxon>
        <taxon>Cupressales</taxon>
        <taxon>Taxaceae</taxon>
        <taxon>Taxus</taxon>
    </lineage>
</organism>
<proteinExistence type="predicted"/>
<accession>A0AA38CPD6</accession>
<feature type="non-terminal residue" evidence="2">
    <location>
        <position position="134"/>
    </location>
</feature>
<name>A0AA38CPD6_TAXCH</name>
<keyword evidence="3" id="KW-1185">Reference proteome</keyword>
<dbReference type="Proteomes" id="UP000824469">
    <property type="component" value="Unassembled WGS sequence"/>
</dbReference>
<comment type="caution">
    <text evidence="2">The sequence shown here is derived from an EMBL/GenBank/DDBJ whole genome shotgun (WGS) entry which is preliminary data.</text>
</comment>
<evidence type="ECO:0000313" key="2">
    <source>
        <dbReference type="EMBL" id="KAH9301027.1"/>
    </source>
</evidence>